<dbReference type="InterPro" id="IPR052055">
    <property type="entry name" value="Hepadnavirus_pol/RT"/>
</dbReference>
<comment type="caution">
    <text evidence="1">The sequence shown here is derived from an EMBL/GenBank/DDBJ whole genome shotgun (WGS) entry which is preliminary data.</text>
</comment>
<protein>
    <recommendedName>
        <fullName evidence="2">Reverse transcriptase domain-containing protein</fullName>
    </recommendedName>
</protein>
<gene>
    <name evidence="1" type="ORF">CI610_02268</name>
</gene>
<dbReference type="SUPFAM" id="SSF56672">
    <property type="entry name" value="DNA/RNA polymerases"/>
    <property type="match status" value="1"/>
</dbReference>
<dbReference type="Gene3D" id="3.10.10.10">
    <property type="entry name" value="HIV Type 1 Reverse Transcriptase, subunit A, domain 1"/>
    <property type="match status" value="1"/>
</dbReference>
<dbReference type="InterPro" id="IPR043502">
    <property type="entry name" value="DNA/RNA_pol_sf"/>
</dbReference>
<dbReference type="AlphaFoldDB" id="A0A2H9T6D1"/>
<name>A0A2H9T6D1_9ZZZZ</name>
<dbReference type="PANTHER" id="PTHR33050">
    <property type="entry name" value="REVERSE TRANSCRIPTASE DOMAIN-CONTAINING PROTEIN"/>
    <property type="match status" value="1"/>
</dbReference>
<sequence length="176" mass="19423">MVDGFIHGFRLKFDGPRLTTNCENLVSIKDNESSALVKVFKEIALGRIAGPFHDRPTANLRVSPIGLVPKKDGSWRLIHHLSFPEGSSVNDFIDPSACSVQYSSLDEAIDMISKLGRGGYLAKMDIKSAFRLLPVNPADFELLGFQLKGSFFVDKCLPVGCSYSCALFEKFATFLE</sequence>
<dbReference type="PANTHER" id="PTHR33050:SF8">
    <property type="entry name" value="REVERSE TRANSCRIPTASE DOMAIN-CONTAINING PROTEIN"/>
    <property type="match status" value="1"/>
</dbReference>
<reference evidence="1" key="1">
    <citation type="journal article" date="2017" name="Appl. Environ. Microbiol.">
        <title>Molecular characterization of an Endozoicomonas-like organism causing infection in king scallop Pecten maximus L.</title>
        <authorList>
            <person name="Cano I."/>
            <person name="van Aerle R."/>
            <person name="Ross S."/>
            <person name="Verner-Jeffreys D.W."/>
            <person name="Paley R.K."/>
            <person name="Rimmer G."/>
            <person name="Ryder D."/>
            <person name="Hooper P."/>
            <person name="Stone D."/>
            <person name="Feist S.W."/>
        </authorList>
    </citation>
    <scope>NUCLEOTIDE SEQUENCE</scope>
</reference>
<dbReference type="InterPro" id="IPR043128">
    <property type="entry name" value="Rev_trsase/Diguanyl_cyclase"/>
</dbReference>
<dbReference type="EMBL" id="NSIT01000129">
    <property type="protein sequence ID" value="PJE78780.1"/>
    <property type="molecule type" value="Genomic_DNA"/>
</dbReference>
<organism evidence="1">
    <name type="scientific">invertebrate metagenome</name>
    <dbReference type="NCBI Taxonomy" id="1711999"/>
    <lineage>
        <taxon>unclassified sequences</taxon>
        <taxon>metagenomes</taxon>
        <taxon>organismal metagenomes</taxon>
    </lineage>
</organism>
<evidence type="ECO:0008006" key="2">
    <source>
        <dbReference type="Google" id="ProtNLM"/>
    </source>
</evidence>
<dbReference type="Gene3D" id="3.30.70.270">
    <property type="match status" value="1"/>
</dbReference>
<accession>A0A2H9T6D1</accession>
<proteinExistence type="predicted"/>
<evidence type="ECO:0000313" key="1">
    <source>
        <dbReference type="EMBL" id="PJE78780.1"/>
    </source>
</evidence>